<sequence>MVIKGKIGRALLGASLLAAAPLVSAQNGAEIHTFGGLEMGYGTFSFEQKLDQTVVFPVANLTGGVAYKRFNAALNLSGSVQGAEVSEEDFIGTAERRDYDLTFGYQANDYLSAFIGYKSGKTDLDRLSRDESPIASSEYYKQSGAFAGINLGRSFENAGKLDFSIAYALLDGDNFFASDGDGVEAGETREFDDIDGRSSGSSTGYSINLGWTIPISGNLLFRSKLKHNSYQQDIRFDGQDFNEIREQSNMLIVGVIGVF</sequence>
<reference evidence="2 5" key="2">
    <citation type="submission" date="2020-08" db="EMBL/GenBank/DDBJ databases">
        <title>Genomic Encyclopedia of Type Strains, Phase IV (KMG-IV): sequencing the most valuable type-strain genomes for metagenomic binning, comparative biology and taxonomic classification.</title>
        <authorList>
            <person name="Goeker M."/>
        </authorList>
    </citation>
    <scope>NUCLEOTIDE SEQUENCE [LARGE SCALE GENOMIC DNA]</scope>
    <source>
        <strain evidence="2 5">DSM 11525</strain>
    </source>
</reference>
<accession>A0A6P1TCI2</accession>
<dbReference type="EMBL" id="CP047491">
    <property type="protein sequence ID" value="QHQ39363.1"/>
    <property type="molecule type" value="Genomic_DNA"/>
</dbReference>
<organism evidence="2 5">
    <name type="scientific">Microbulbifer hydrolyticus</name>
    <dbReference type="NCBI Taxonomy" id="48074"/>
    <lineage>
        <taxon>Bacteria</taxon>
        <taxon>Pseudomonadati</taxon>
        <taxon>Pseudomonadota</taxon>
        <taxon>Gammaproteobacteria</taxon>
        <taxon>Cellvibrionales</taxon>
        <taxon>Microbulbiferaceae</taxon>
        <taxon>Microbulbifer</taxon>
    </lineage>
</organism>
<evidence type="ECO:0008006" key="6">
    <source>
        <dbReference type="Google" id="ProtNLM"/>
    </source>
</evidence>
<dbReference type="OrthoDB" id="5701275at2"/>
<dbReference type="Proteomes" id="UP000563601">
    <property type="component" value="Unassembled WGS sequence"/>
</dbReference>
<evidence type="ECO:0000313" key="4">
    <source>
        <dbReference type="Proteomes" id="UP000464675"/>
    </source>
</evidence>
<dbReference type="AlphaFoldDB" id="A0A6P1TCI2"/>
<protein>
    <recommendedName>
        <fullName evidence="6">Outer membrane beta-barrel protein</fullName>
    </recommendedName>
</protein>
<evidence type="ECO:0000313" key="3">
    <source>
        <dbReference type="EMBL" id="QHQ39363.1"/>
    </source>
</evidence>
<gene>
    <name evidence="3" type="ORF">GTQ55_10430</name>
    <name evidence="2" type="ORF">HNQ53_000307</name>
</gene>
<dbReference type="Proteomes" id="UP000464675">
    <property type="component" value="Chromosome"/>
</dbReference>
<dbReference type="RefSeq" id="WP_161858685.1">
    <property type="nucleotide sequence ID" value="NZ_CP047491.1"/>
</dbReference>
<feature type="signal peptide" evidence="1">
    <location>
        <begin position="1"/>
        <end position="25"/>
    </location>
</feature>
<name>A0A6P1TCI2_9GAMM</name>
<feature type="chain" id="PRO_5044645640" description="Outer membrane beta-barrel protein" evidence="1">
    <location>
        <begin position="26"/>
        <end position="259"/>
    </location>
</feature>
<proteinExistence type="predicted"/>
<evidence type="ECO:0000313" key="5">
    <source>
        <dbReference type="Proteomes" id="UP000563601"/>
    </source>
</evidence>
<keyword evidence="1" id="KW-0732">Signal</keyword>
<keyword evidence="4" id="KW-1185">Reference proteome</keyword>
<evidence type="ECO:0000313" key="2">
    <source>
        <dbReference type="EMBL" id="MBB5210119.1"/>
    </source>
</evidence>
<evidence type="ECO:0000256" key="1">
    <source>
        <dbReference type="SAM" id="SignalP"/>
    </source>
</evidence>
<reference evidence="3 4" key="1">
    <citation type="submission" date="2020-01" db="EMBL/GenBank/DDBJ databases">
        <title>The possibility of degradation of plastic by Microbulbifer hydrolyticus IRE-31.</title>
        <authorList>
            <person name="Liu L."/>
        </authorList>
    </citation>
    <scope>NUCLEOTIDE SEQUENCE [LARGE SCALE GENOMIC DNA]</scope>
    <source>
        <strain evidence="3 4">IRE-31</strain>
    </source>
</reference>
<dbReference type="EMBL" id="JACHHR010000001">
    <property type="protein sequence ID" value="MBB5210119.1"/>
    <property type="molecule type" value="Genomic_DNA"/>
</dbReference>